<name>A0A1D8CXB1_CHLLM</name>
<dbReference type="Proteomes" id="UP000095185">
    <property type="component" value="Chromosome"/>
</dbReference>
<dbReference type="STRING" id="274537.BIU88_05015"/>
<organism evidence="1 2">
    <name type="scientific">Chlorobaculum limnaeum</name>
    <dbReference type="NCBI Taxonomy" id="274537"/>
    <lineage>
        <taxon>Bacteria</taxon>
        <taxon>Pseudomonadati</taxon>
        <taxon>Chlorobiota</taxon>
        <taxon>Chlorobiia</taxon>
        <taxon>Chlorobiales</taxon>
        <taxon>Chlorobiaceae</taxon>
        <taxon>Chlorobaculum</taxon>
    </lineage>
</organism>
<evidence type="ECO:0000313" key="2">
    <source>
        <dbReference type="Proteomes" id="UP000095185"/>
    </source>
</evidence>
<evidence type="ECO:0000313" key="1">
    <source>
        <dbReference type="EMBL" id="AOS83560.1"/>
    </source>
</evidence>
<dbReference type="EMBL" id="CP017305">
    <property type="protein sequence ID" value="AOS83560.1"/>
    <property type="molecule type" value="Genomic_DNA"/>
</dbReference>
<dbReference type="KEGG" id="clz:BIU88_05015"/>
<keyword evidence="2" id="KW-1185">Reference proteome</keyword>
<accession>A0A1D8CXB1</accession>
<protein>
    <submittedName>
        <fullName evidence="1">Uncharacterized protein</fullName>
    </submittedName>
</protein>
<dbReference type="OrthoDB" id="9759819at2"/>
<gene>
    <name evidence="1" type="ORF">BIU88_05015</name>
</gene>
<reference evidence="1" key="1">
    <citation type="submission" date="2016-09" db="EMBL/GenBank/DDBJ databases">
        <title>Genome sequence of Chlorobaculum limnaeum.</title>
        <authorList>
            <person name="Liu Z."/>
            <person name="Tank M."/>
            <person name="Bryant D.A."/>
        </authorList>
    </citation>
    <scope>NUCLEOTIDE SEQUENCE [LARGE SCALE GENOMIC DNA]</scope>
    <source>
        <strain evidence="1">DSM 1677</strain>
    </source>
</reference>
<sequence length="78" mass="9024">MNRTEAQTRSGLVDRLLAQSGWNIKDPMQVVEEFDILMSLPDGVEEARTPFLVDRIALRDQAQDAFKEHLPNESRWLK</sequence>
<dbReference type="AlphaFoldDB" id="A0A1D8CXB1"/>
<proteinExistence type="predicted"/>